<accession>A0A8B9M6D0</accession>
<dbReference type="InterPro" id="IPR036291">
    <property type="entry name" value="NAD(P)-bd_dom_sf"/>
</dbReference>
<evidence type="ECO:0000259" key="11">
    <source>
        <dbReference type="Pfam" id="PF03015"/>
    </source>
</evidence>
<dbReference type="CDD" id="cd09071">
    <property type="entry name" value="FAR_C"/>
    <property type="match status" value="1"/>
</dbReference>
<feature type="domain" description="Thioester reductase (TE)" evidence="12">
    <location>
        <begin position="83"/>
        <end position="245"/>
    </location>
</feature>
<keyword evidence="10" id="KW-0521">NADP</keyword>
<evidence type="ECO:0000256" key="7">
    <source>
        <dbReference type="ARBA" id="ARBA00049089"/>
    </source>
</evidence>
<name>A0A8B9M6D0_9AVES</name>
<reference evidence="13" key="1">
    <citation type="submission" date="2025-08" db="UniProtKB">
        <authorList>
            <consortium name="Ensembl"/>
        </authorList>
    </citation>
    <scope>IDENTIFICATION</scope>
</reference>
<comment type="catalytic activity">
    <reaction evidence="6">
        <text>hexadecanoyl-CoA + 2 NADPH + 2 H(+) = hexadecan-1-ol + 2 NADP(+) + CoA</text>
        <dbReference type="Rhea" id="RHEA:36315"/>
        <dbReference type="ChEBI" id="CHEBI:15378"/>
        <dbReference type="ChEBI" id="CHEBI:16125"/>
        <dbReference type="ChEBI" id="CHEBI:57287"/>
        <dbReference type="ChEBI" id="CHEBI:57379"/>
        <dbReference type="ChEBI" id="CHEBI:57783"/>
        <dbReference type="ChEBI" id="CHEBI:58349"/>
        <dbReference type="EC" id="1.2.1.84"/>
    </reaction>
    <physiologicalReaction direction="left-to-right" evidence="6">
        <dbReference type="Rhea" id="RHEA:36316"/>
    </physiologicalReaction>
</comment>
<dbReference type="InterPro" id="IPR033640">
    <property type="entry name" value="FAR_C"/>
</dbReference>
<keyword evidence="10" id="KW-0560">Oxidoreductase</keyword>
<dbReference type="FunFam" id="3.40.50.720:FF:001287">
    <property type="entry name" value="Fatty acyl-CoA reductase"/>
    <property type="match status" value="1"/>
</dbReference>
<comment type="similarity">
    <text evidence="2 10">Belongs to the fatty acyl-CoA reductase family.</text>
</comment>
<dbReference type="CDD" id="cd05236">
    <property type="entry name" value="FAR-N_SDR_e"/>
    <property type="match status" value="1"/>
</dbReference>
<evidence type="ECO:0000256" key="8">
    <source>
        <dbReference type="ARBA" id="ARBA00049865"/>
    </source>
</evidence>
<dbReference type="PANTHER" id="PTHR11011">
    <property type="entry name" value="MALE STERILITY PROTEIN 2-RELATED"/>
    <property type="match status" value="1"/>
</dbReference>
<protein>
    <recommendedName>
        <fullName evidence="10">Fatty acyl-CoA reductase</fullName>
        <ecNumber evidence="10">1.2.1.84</ecNumber>
    </recommendedName>
</protein>
<dbReference type="GO" id="GO:0080019">
    <property type="term" value="F:alcohol-forming very long-chain fatty acyl-CoA reductase activity"/>
    <property type="evidence" value="ECO:0007669"/>
    <property type="project" value="InterPro"/>
</dbReference>
<comment type="catalytic activity">
    <reaction evidence="8">
        <text>18-methylnonadecanoyl-CoA + 2 NADPH + 2 H(+) = 18-methylnonadecan-1-ol + 2 NADP(+) + CoA</text>
        <dbReference type="Rhea" id="RHEA:81767"/>
        <dbReference type="ChEBI" id="CHEBI:15378"/>
        <dbReference type="ChEBI" id="CHEBI:57287"/>
        <dbReference type="ChEBI" id="CHEBI:57783"/>
        <dbReference type="ChEBI" id="CHEBI:58349"/>
        <dbReference type="ChEBI" id="CHEBI:84914"/>
        <dbReference type="ChEBI" id="CHEBI:231999"/>
    </reaction>
    <physiologicalReaction direction="left-to-right" evidence="8">
        <dbReference type="Rhea" id="RHEA:81768"/>
    </physiologicalReaction>
</comment>
<evidence type="ECO:0000313" key="13">
    <source>
        <dbReference type="Ensembl" id="ENSANIP00000002943.1"/>
    </source>
</evidence>
<comment type="catalytic activity">
    <reaction evidence="9">
        <text>eicosanoyl-CoA + 2 NADPH + 2 H(+) = eicosan-1-ol + 2 NADP(+) + CoA</text>
        <dbReference type="Rhea" id="RHEA:81727"/>
        <dbReference type="ChEBI" id="CHEBI:15378"/>
        <dbReference type="ChEBI" id="CHEBI:57287"/>
        <dbReference type="ChEBI" id="CHEBI:57380"/>
        <dbReference type="ChEBI" id="CHEBI:57783"/>
        <dbReference type="ChEBI" id="CHEBI:58349"/>
        <dbReference type="ChEBI" id="CHEBI:75627"/>
    </reaction>
    <physiologicalReaction direction="left-to-right" evidence="9">
        <dbReference type="Rhea" id="RHEA:81728"/>
    </physiologicalReaction>
</comment>
<evidence type="ECO:0000256" key="2">
    <source>
        <dbReference type="ARBA" id="ARBA00005928"/>
    </source>
</evidence>
<keyword evidence="14" id="KW-1185">Reference proteome</keyword>
<comment type="catalytic activity">
    <reaction evidence="5">
        <text>octadecanoyl-CoA + 2 NADPH + 2 H(+) = octadecan-1-ol + 2 NADP(+) + CoA</text>
        <dbReference type="Rhea" id="RHEA:36319"/>
        <dbReference type="ChEBI" id="CHEBI:15378"/>
        <dbReference type="ChEBI" id="CHEBI:32154"/>
        <dbReference type="ChEBI" id="CHEBI:57287"/>
        <dbReference type="ChEBI" id="CHEBI:57394"/>
        <dbReference type="ChEBI" id="CHEBI:57783"/>
        <dbReference type="ChEBI" id="CHEBI:58349"/>
        <dbReference type="EC" id="1.2.1.84"/>
    </reaction>
    <physiologicalReaction direction="left-to-right" evidence="5">
        <dbReference type="Rhea" id="RHEA:36320"/>
    </physiologicalReaction>
</comment>
<dbReference type="SUPFAM" id="SSF51735">
    <property type="entry name" value="NAD(P)-binding Rossmann-fold domains"/>
    <property type="match status" value="1"/>
</dbReference>
<comment type="function">
    <text evidence="10">Catalyzes the reduction of fatty acyl-CoA to fatty alcohols.</text>
</comment>
<evidence type="ECO:0000256" key="5">
    <source>
        <dbReference type="ARBA" id="ARBA00047991"/>
    </source>
</evidence>
<dbReference type="Gene3D" id="3.40.50.720">
    <property type="entry name" value="NAD(P)-binding Rossmann-like Domain"/>
    <property type="match status" value="1"/>
</dbReference>
<feature type="transmembrane region" description="Helical" evidence="10">
    <location>
        <begin position="52"/>
        <end position="77"/>
    </location>
</feature>
<keyword evidence="10" id="KW-0812">Transmembrane</keyword>
<reference evidence="13" key="2">
    <citation type="submission" date="2025-09" db="UniProtKB">
        <authorList>
            <consortium name="Ensembl"/>
        </authorList>
    </citation>
    <scope>IDENTIFICATION</scope>
</reference>
<evidence type="ECO:0000256" key="3">
    <source>
        <dbReference type="ARBA" id="ARBA00022516"/>
    </source>
</evidence>
<evidence type="ECO:0000259" key="12">
    <source>
        <dbReference type="Pfam" id="PF07993"/>
    </source>
</evidence>
<sequence length="476" mass="55330">VFLGPRTLRCLLTPHVCLVHQWYLKEKVERLVWPLHFIEACRPAATRSLPLLAFSLFGVWIMLSFDIFFPVKCILFLSPALFRHALQLNAMGTQRLLELARQMQNLEAFIHISTAYANCVRKCIDEVIYPPPAEPKKLFDLVEWLDESIIQDITPKLLGDWPNTYTYTKALSEYLIQQEKGNLNIAIIRPSIVGASWHEPFPGWIDSFNGTSGIFVAAGKGILRTVIANNEAVADMIPVDVAINLTLAAGWYTAVHRPKNMLVYNCTTGGINPFFWGEMEQYVISTFKRNPLEQAFRTPNAHLTSNYLINQYWITVSHKAPAILYDLYMRLTGRKPRMMKIINRLHKSMMLLQYFSTQSWDWSSDNMNMLMSHLNTEDKKLYNFDVRQLHWSEYIESYCLGAKKYLLNEDMAGIPAAKQHLRKLRNIRYAFNTTLLVIIWRIFIARSQMARNIWYFVVSLCYKFLSYFRASSTLRH</sequence>
<keyword evidence="10" id="KW-0472">Membrane</keyword>
<keyword evidence="3 10" id="KW-0444">Lipid biosynthesis</keyword>
<comment type="subcellular location">
    <subcellularLocation>
        <location evidence="1">Peroxisome membrane</location>
        <topology evidence="1">Single-pass membrane protein</topology>
    </subcellularLocation>
</comment>
<dbReference type="Pfam" id="PF07993">
    <property type="entry name" value="NAD_binding_4"/>
    <property type="match status" value="1"/>
</dbReference>
<evidence type="ECO:0000256" key="10">
    <source>
        <dbReference type="RuleBase" id="RU363097"/>
    </source>
</evidence>
<organism evidence="13 14">
    <name type="scientific">Accipiter nisus</name>
    <name type="common">Eurasian sparrowhawk</name>
    <dbReference type="NCBI Taxonomy" id="211598"/>
    <lineage>
        <taxon>Eukaryota</taxon>
        <taxon>Metazoa</taxon>
        <taxon>Chordata</taxon>
        <taxon>Craniata</taxon>
        <taxon>Vertebrata</taxon>
        <taxon>Euteleostomi</taxon>
        <taxon>Archelosauria</taxon>
        <taxon>Archosauria</taxon>
        <taxon>Dinosauria</taxon>
        <taxon>Saurischia</taxon>
        <taxon>Theropoda</taxon>
        <taxon>Coelurosauria</taxon>
        <taxon>Aves</taxon>
        <taxon>Neognathae</taxon>
        <taxon>Neoaves</taxon>
        <taxon>Telluraves</taxon>
        <taxon>Accipitrimorphae</taxon>
        <taxon>Accipitriformes</taxon>
        <taxon>Accipitridae</taxon>
        <taxon>Accipitrinae</taxon>
        <taxon>Accipiter</taxon>
    </lineage>
</organism>
<proteinExistence type="inferred from homology"/>
<dbReference type="GO" id="GO:0102965">
    <property type="term" value="F:alcohol-forming long-chain fatty acyl-CoA reductase activity"/>
    <property type="evidence" value="ECO:0007669"/>
    <property type="project" value="UniProtKB-EC"/>
</dbReference>
<dbReference type="Proteomes" id="UP000694541">
    <property type="component" value="Unplaced"/>
</dbReference>
<dbReference type="GO" id="GO:0035336">
    <property type="term" value="P:long-chain fatty-acyl-CoA metabolic process"/>
    <property type="evidence" value="ECO:0007669"/>
    <property type="project" value="TreeGrafter"/>
</dbReference>
<keyword evidence="4 10" id="KW-0443">Lipid metabolism</keyword>
<dbReference type="AlphaFoldDB" id="A0A8B9M6D0"/>
<dbReference type="PANTHER" id="PTHR11011:SF120">
    <property type="entry name" value="FATTY ACYL-COA REDUCTASE 2"/>
    <property type="match status" value="1"/>
</dbReference>
<dbReference type="InterPro" id="IPR026055">
    <property type="entry name" value="FAR"/>
</dbReference>
<evidence type="ECO:0000256" key="9">
    <source>
        <dbReference type="ARBA" id="ARBA00049930"/>
    </source>
</evidence>
<dbReference type="Ensembl" id="ENSANIT00000003038.1">
    <property type="protein sequence ID" value="ENSANIP00000002943.1"/>
    <property type="gene ID" value="ENSANIG00000001969.1"/>
</dbReference>
<comment type="catalytic activity">
    <reaction evidence="7">
        <text>a long-chain fatty acyl-CoA + 2 NADPH + 2 H(+) = a long-chain primary fatty alcohol + 2 NADP(+) + CoA</text>
        <dbReference type="Rhea" id="RHEA:52716"/>
        <dbReference type="ChEBI" id="CHEBI:15378"/>
        <dbReference type="ChEBI" id="CHEBI:57287"/>
        <dbReference type="ChEBI" id="CHEBI:57783"/>
        <dbReference type="ChEBI" id="CHEBI:58349"/>
        <dbReference type="ChEBI" id="CHEBI:77396"/>
        <dbReference type="ChEBI" id="CHEBI:83139"/>
        <dbReference type="EC" id="1.2.1.84"/>
    </reaction>
    <physiologicalReaction direction="left-to-right" evidence="7">
        <dbReference type="Rhea" id="RHEA:52717"/>
    </physiologicalReaction>
</comment>
<dbReference type="GO" id="GO:0005778">
    <property type="term" value="C:peroxisomal membrane"/>
    <property type="evidence" value="ECO:0007669"/>
    <property type="project" value="UniProtKB-SubCell"/>
</dbReference>
<keyword evidence="10" id="KW-1133">Transmembrane helix</keyword>
<evidence type="ECO:0000256" key="4">
    <source>
        <dbReference type="ARBA" id="ARBA00023098"/>
    </source>
</evidence>
<dbReference type="Pfam" id="PF03015">
    <property type="entry name" value="Sterile"/>
    <property type="match status" value="1"/>
</dbReference>
<evidence type="ECO:0000256" key="6">
    <source>
        <dbReference type="ARBA" id="ARBA00048521"/>
    </source>
</evidence>
<dbReference type="InterPro" id="IPR013120">
    <property type="entry name" value="FAR_NAD-bd"/>
</dbReference>
<feature type="domain" description="Fatty acyl-CoA reductase C-terminal" evidence="11">
    <location>
        <begin position="318"/>
        <end position="409"/>
    </location>
</feature>
<evidence type="ECO:0000313" key="14">
    <source>
        <dbReference type="Proteomes" id="UP000694541"/>
    </source>
</evidence>
<dbReference type="EC" id="1.2.1.84" evidence="10"/>
<evidence type="ECO:0000256" key="1">
    <source>
        <dbReference type="ARBA" id="ARBA00004549"/>
    </source>
</evidence>
<feature type="transmembrane region" description="Helical" evidence="10">
    <location>
        <begin position="429"/>
        <end position="447"/>
    </location>
</feature>